<dbReference type="InterPro" id="IPR001347">
    <property type="entry name" value="SIS_dom"/>
</dbReference>
<dbReference type="CDD" id="cd05014">
    <property type="entry name" value="SIS_Kpsf"/>
    <property type="match status" value="1"/>
</dbReference>
<dbReference type="PROSITE" id="PS51371">
    <property type="entry name" value="CBS"/>
    <property type="match status" value="2"/>
</dbReference>
<dbReference type="Pfam" id="PF01380">
    <property type="entry name" value="SIS"/>
    <property type="match status" value="1"/>
</dbReference>
<dbReference type="GO" id="GO:0097367">
    <property type="term" value="F:carbohydrate derivative binding"/>
    <property type="evidence" value="ECO:0007669"/>
    <property type="project" value="InterPro"/>
</dbReference>
<evidence type="ECO:0000256" key="7">
    <source>
        <dbReference type="PROSITE-ProRule" id="PRU00703"/>
    </source>
</evidence>
<feature type="domain" description="CBS" evidence="8">
    <location>
        <begin position="314"/>
        <end position="366"/>
    </location>
</feature>
<evidence type="ECO:0000259" key="9">
    <source>
        <dbReference type="PROSITE" id="PS51464"/>
    </source>
</evidence>
<keyword evidence="5" id="KW-0479">Metal-binding</keyword>
<dbReference type="PIRSF" id="PIRSF004692">
    <property type="entry name" value="KdsD_KpsF"/>
    <property type="match status" value="1"/>
</dbReference>
<feature type="binding site" evidence="5">
    <location>
        <position position="122"/>
    </location>
    <ligand>
        <name>Zn(2+)</name>
        <dbReference type="ChEBI" id="CHEBI:29105"/>
    </ligand>
</feature>
<dbReference type="InterPro" id="IPR046342">
    <property type="entry name" value="CBS_dom_sf"/>
</dbReference>
<feature type="site" description="Catalytically relevant" evidence="6">
    <location>
        <position position="99"/>
    </location>
</feature>
<dbReference type="InterPro" id="IPR000644">
    <property type="entry name" value="CBS_dom"/>
</dbReference>
<feature type="site" description="Catalytically relevant" evidence="6">
    <location>
        <position position="192"/>
    </location>
</feature>
<evidence type="ECO:0000256" key="1">
    <source>
        <dbReference type="ARBA" id="ARBA00008165"/>
    </source>
</evidence>
<evidence type="ECO:0000256" key="3">
    <source>
        <dbReference type="ARBA" id="ARBA00023122"/>
    </source>
</evidence>
<feature type="domain" description="CBS" evidence="8">
    <location>
        <begin position="249"/>
        <end position="307"/>
    </location>
</feature>
<evidence type="ECO:0000313" key="11">
    <source>
        <dbReference type="Proteomes" id="UP000001929"/>
    </source>
</evidence>
<dbReference type="CDD" id="cd04604">
    <property type="entry name" value="CBS_pair_SIS_assoc"/>
    <property type="match status" value="1"/>
</dbReference>
<dbReference type="PANTHER" id="PTHR42745:SF1">
    <property type="entry name" value="ARABINOSE 5-PHOSPHATE ISOMERASE KDSD"/>
    <property type="match status" value="1"/>
</dbReference>
<evidence type="ECO:0000256" key="4">
    <source>
        <dbReference type="PIRNR" id="PIRNR004692"/>
    </source>
</evidence>
<keyword evidence="11" id="KW-1185">Reference proteome</keyword>
<dbReference type="Gene3D" id="3.40.50.10490">
    <property type="entry name" value="Glucose-6-phosphate isomerase like protein, domain 1"/>
    <property type="match status" value="1"/>
</dbReference>
<dbReference type="eggNOG" id="COG0794">
    <property type="taxonomic scope" value="Bacteria"/>
</dbReference>
<dbReference type="SUPFAM" id="SSF53697">
    <property type="entry name" value="SIS domain"/>
    <property type="match status" value="1"/>
</dbReference>
<dbReference type="InterPro" id="IPR046348">
    <property type="entry name" value="SIS_dom_sf"/>
</dbReference>
<evidence type="ECO:0000313" key="10">
    <source>
        <dbReference type="EMBL" id="ABC20819.1"/>
    </source>
</evidence>
<reference evidence="10 11" key="1">
    <citation type="journal article" date="2011" name="Stand. Genomic Sci.">
        <title>Complete genome sequence of Rhodospirillum rubrum type strain (S1).</title>
        <authorList>
            <person name="Munk A.C."/>
            <person name="Copeland A."/>
            <person name="Lucas S."/>
            <person name="Lapidus A."/>
            <person name="Del Rio T.G."/>
            <person name="Barry K."/>
            <person name="Detter J.C."/>
            <person name="Hammon N."/>
            <person name="Israni S."/>
            <person name="Pitluck S."/>
            <person name="Brettin T."/>
            <person name="Bruce D."/>
            <person name="Han C."/>
            <person name="Tapia R."/>
            <person name="Gilna P."/>
            <person name="Schmutz J."/>
            <person name="Larimer F."/>
            <person name="Land M."/>
            <person name="Kyrpides N.C."/>
            <person name="Mavromatis K."/>
            <person name="Richardson P."/>
            <person name="Rohde M."/>
            <person name="Goker M."/>
            <person name="Klenk H.P."/>
            <person name="Zhang Y."/>
            <person name="Roberts G.P."/>
            <person name="Reslewic S."/>
            <person name="Schwartz D.C."/>
        </authorList>
    </citation>
    <scope>NUCLEOTIDE SEQUENCE [LARGE SCALE GENOMIC DNA]</scope>
    <source>
        <strain evidence="11">ATCC 11170 / ATH 1.1.1 / DSM 467 / LMG 4362 / NCIMB 8255 / S1</strain>
    </source>
</reference>
<name>Q2RYH6_RHORT</name>
<dbReference type="SUPFAM" id="SSF54631">
    <property type="entry name" value="CBS-domain pair"/>
    <property type="match status" value="1"/>
</dbReference>
<gene>
    <name evidence="10" type="ordered locus">Rru_A0014</name>
</gene>
<dbReference type="EnsemblBacteria" id="ABC20819">
    <property type="protein sequence ID" value="ABC20819"/>
    <property type="gene ID" value="Rru_A0014"/>
</dbReference>
<evidence type="ECO:0000256" key="6">
    <source>
        <dbReference type="PIRSR" id="PIRSR004692-3"/>
    </source>
</evidence>
<dbReference type="PANTHER" id="PTHR42745">
    <property type="match status" value="1"/>
</dbReference>
<dbReference type="GO" id="GO:0005975">
    <property type="term" value="P:carbohydrate metabolic process"/>
    <property type="evidence" value="ECO:0007669"/>
    <property type="project" value="InterPro"/>
</dbReference>
<dbReference type="PATRIC" id="fig|269796.9.peg.61"/>
<dbReference type="PROSITE" id="PS51464">
    <property type="entry name" value="SIS"/>
    <property type="match status" value="1"/>
</dbReference>
<sequence>MTERKTGSPFSARRSRLGFEEGNGFAMTIPSPSISAPVADLSDEAGRALACARHVLEAEAEALRALAADLNGAFTAAIDLLCDGPAKRSGKVIISGMGKSGHVAAKIAATLASTGTPSFFVHPAEASHGDLGMIGRSDAVIALSNSGETPELADMVAYTRRMGIPLISITGRHPSALSDAADVALVLPALTEACPHGLAPTTSTTAMMALGDALAVALLERRGFTASDFRLFHPGGQLGRKLLKVADLMHGQDRLPLVGPATPMAEAILEISSKSLGCVGVVDAAGRLAGIITDGDLRRHMGADLWSRTAGSVMTPTPKTIAPTTLAIEGLRIMNESAITGLFALDADKRPVGFLHLHDCLRAGLA</sequence>
<keyword evidence="3 7" id="KW-0129">CBS domain</keyword>
<dbReference type="NCBIfam" id="TIGR00393">
    <property type="entry name" value="kpsF"/>
    <property type="match status" value="1"/>
</dbReference>
<dbReference type="HOGENOM" id="CLU_040681_13_1_5"/>
<dbReference type="InterPro" id="IPR050986">
    <property type="entry name" value="GutQ/KpsF_isomerases"/>
</dbReference>
<dbReference type="GO" id="GO:0019146">
    <property type="term" value="F:arabinose-5-phosphate isomerase activity"/>
    <property type="evidence" value="ECO:0007669"/>
    <property type="project" value="UniProtKB-EC"/>
</dbReference>
<keyword evidence="2" id="KW-0677">Repeat</keyword>
<keyword evidence="5" id="KW-0862">Zinc</keyword>
<dbReference type="eggNOG" id="COG0517">
    <property type="taxonomic scope" value="Bacteria"/>
</dbReference>
<dbReference type="InterPro" id="IPR035474">
    <property type="entry name" value="SIS_Kpsf"/>
</dbReference>
<comment type="similarity">
    <text evidence="1 4">Belongs to the SIS family. GutQ/KpsF subfamily.</text>
</comment>
<dbReference type="InterPro" id="IPR004800">
    <property type="entry name" value="KdsD/KpsF-type"/>
</dbReference>
<keyword evidence="10" id="KW-0413">Isomerase</keyword>
<dbReference type="KEGG" id="rru:Rru_A0014"/>
<feature type="site" description="Catalytically relevant" evidence="6">
    <location>
        <position position="233"/>
    </location>
</feature>
<evidence type="ECO:0000259" key="8">
    <source>
        <dbReference type="PROSITE" id="PS51371"/>
    </source>
</evidence>
<dbReference type="EC" id="5.3.1.13" evidence="10"/>
<dbReference type="STRING" id="269796.Rru_A0014"/>
<protein>
    <submittedName>
        <fullName evidence="10">KpsF/GutQ</fullName>
        <ecNumber evidence="10">5.3.1.13</ecNumber>
    </submittedName>
</protein>
<dbReference type="AlphaFoldDB" id="Q2RYH6"/>
<feature type="site" description="Catalytically relevant" evidence="6">
    <location>
        <position position="151"/>
    </location>
</feature>
<dbReference type="Proteomes" id="UP000001929">
    <property type="component" value="Chromosome"/>
</dbReference>
<dbReference type="GO" id="GO:1901135">
    <property type="term" value="P:carbohydrate derivative metabolic process"/>
    <property type="evidence" value="ECO:0007669"/>
    <property type="project" value="InterPro"/>
</dbReference>
<dbReference type="PhylomeDB" id="Q2RYH6"/>
<dbReference type="Pfam" id="PF00571">
    <property type="entry name" value="CBS"/>
    <property type="match status" value="2"/>
</dbReference>
<proteinExistence type="inferred from homology"/>
<evidence type="ECO:0000256" key="2">
    <source>
        <dbReference type="ARBA" id="ARBA00022737"/>
    </source>
</evidence>
<dbReference type="Gene3D" id="3.10.580.10">
    <property type="entry name" value="CBS-domain"/>
    <property type="match status" value="1"/>
</dbReference>
<dbReference type="EMBL" id="CP000230">
    <property type="protein sequence ID" value="ABC20819.1"/>
    <property type="molecule type" value="Genomic_DNA"/>
</dbReference>
<organism evidence="10 11">
    <name type="scientific">Rhodospirillum rubrum (strain ATCC 11170 / ATH 1.1.1 / DSM 467 / LMG 4362 / NCIMB 8255 / S1)</name>
    <dbReference type="NCBI Taxonomy" id="269796"/>
    <lineage>
        <taxon>Bacteria</taxon>
        <taxon>Pseudomonadati</taxon>
        <taxon>Pseudomonadota</taxon>
        <taxon>Alphaproteobacteria</taxon>
        <taxon>Rhodospirillales</taxon>
        <taxon>Rhodospirillaceae</taxon>
        <taxon>Rhodospirillum</taxon>
    </lineage>
</organism>
<feature type="domain" description="SIS" evidence="9">
    <location>
        <begin position="77"/>
        <end position="224"/>
    </location>
</feature>
<dbReference type="GO" id="GO:0046872">
    <property type="term" value="F:metal ion binding"/>
    <property type="evidence" value="ECO:0007669"/>
    <property type="project" value="UniProtKB-KW"/>
</dbReference>
<dbReference type="FunFam" id="3.40.50.10490:FF:000011">
    <property type="entry name" value="Arabinose 5-phosphate isomerase"/>
    <property type="match status" value="1"/>
</dbReference>
<accession>Q2RYH6</accession>
<evidence type="ECO:0000256" key="5">
    <source>
        <dbReference type="PIRSR" id="PIRSR004692-2"/>
    </source>
</evidence>